<gene>
    <name evidence="1" type="ORF">ASZ90_015994</name>
</gene>
<proteinExistence type="predicted"/>
<reference evidence="1" key="1">
    <citation type="journal article" date="2015" name="Proc. Natl. Acad. Sci. U.S.A.">
        <title>Networks of energetic and metabolic interactions define dynamics in microbial communities.</title>
        <authorList>
            <person name="Embree M."/>
            <person name="Liu J.K."/>
            <person name="Al-Bassam M.M."/>
            <person name="Zengler K."/>
        </authorList>
    </citation>
    <scope>NUCLEOTIDE SEQUENCE</scope>
</reference>
<dbReference type="EMBL" id="LNQE01001666">
    <property type="protein sequence ID" value="KUG14368.1"/>
    <property type="molecule type" value="Genomic_DNA"/>
</dbReference>
<evidence type="ECO:0000313" key="1">
    <source>
        <dbReference type="EMBL" id="KUG14368.1"/>
    </source>
</evidence>
<protein>
    <submittedName>
        <fullName evidence="1">Uncharacterized protein</fullName>
    </submittedName>
</protein>
<sequence>MDRTEIIRRAGLEAWILPGRSYPHPLPAELEPCYCYTRDGGHSVLVVIENEYREGEDPVRFIIPAPVRTVLRAGFRVQNGLVWAGIPYDSENGIAVEEEDVEY</sequence>
<comment type="caution">
    <text evidence="1">The sequence shown here is derived from an EMBL/GenBank/DDBJ whole genome shotgun (WGS) entry which is preliminary data.</text>
</comment>
<name>A0A0W8F0H1_9ZZZZ</name>
<organism evidence="1">
    <name type="scientific">hydrocarbon metagenome</name>
    <dbReference type="NCBI Taxonomy" id="938273"/>
    <lineage>
        <taxon>unclassified sequences</taxon>
        <taxon>metagenomes</taxon>
        <taxon>ecological metagenomes</taxon>
    </lineage>
</organism>
<accession>A0A0W8F0H1</accession>
<dbReference type="AlphaFoldDB" id="A0A0W8F0H1"/>